<keyword evidence="1" id="KW-0808">Transferase</keyword>
<dbReference type="Proteomes" id="UP001230654">
    <property type="component" value="Unassembled WGS sequence"/>
</dbReference>
<dbReference type="Gene3D" id="3.40.630.30">
    <property type="match status" value="1"/>
</dbReference>
<dbReference type="SUPFAM" id="SSF55729">
    <property type="entry name" value="Acyl-CoA N-acyltransferases (Nat)"/>
    <property type="match status" value="1"/>
</dbReference>
<dbReference type="PANTHER" id="PTHR43877">
    <property type="entry name" value="AMINOALKYLPHOSPHONATE N-ACETYLTRANSFERASE-RELATED-RELATED"/>
    <property type="match status" value="1"/>
</dbReference>
<dbReference type="RefSeq" id="WP_307163957.1">
    <property type="nucleotide sequence ID" value="NZ_JAUSWV010000002.1"/>
</dbReference>
<dbReference type="Pfam" id="PF00583">
    <property type="entry name" value="Acetyltransf_1"/>
    <property type="match status" value="1"/>
</dbReference>
<evidence type="ECO:0000256" key="2">
    <source>
        <dbReference type="ARBA" id="ARBA00023315"/>
    </source>
</evidence>
<evidence type="ECO:0000256" key="1">
    <source>
        <dbReference type="ARBA" id="ARBA00022679"/>
    </source>
</evidence>
<keyword evidence="5" id="KW-1185">Reference proteome</keyword>
<dbReference type="EMBL" id="JAUSWV010000002">
    <property type="protein sequence ID" value="MDQ0581744.1"/>
    <property type="molecule type" value="Genomic_DNA"/>
</dbReference>
<dbReference type="InterPro" id="IPR000182">
    <property type="entry name" value="GNAT_dom"/>
</dbReference>
<dbReference type="InterPro" id="IPR050832">
    <property type="entry name" value="Bact_Acetyltransf"/>
</dbReference>
<sequence length="179" mass="19637">MTGLRLRTEPVAGEAALEQWRYVHNTIVPPAAMSLDEVRERAGRYRLENAYAGDVLVGCSTVRPPEGEEAVATVIARVLPGYRGRGHGAALYDHALARARVLGARVVETCVLAVNEDGLRFARARGFVEVERYVLDGGTAEWVDLRLLPRKAGARYNDSSAILREPYVGCVTFELNEGK</sequence>
<organism evidence="4 5">
    <name type="scientific">Streptomyces rishiriensis</name>
    <dbReference type="NCBI Taxonomy" id="68264"/>
    <lineage>
        <taxon>Bacteria</taxon>
        <taxon>Bacillati</taxon>
        <taxon>Actinomycetota</taxon>
        <taxon>Actinomycetes</taxon>
        <taxon>Kitasatosporales</taxon>
        <taxon>Streptomycetaceae</taxon>
        <taxon>Streptomyces</taxon>
    </lineage>
</organism>
<evidence type="ECO:0000313" key="4">
    <source>
        <dbReference type="EMBL" id="MDQ0581744.1"/>
    </source>
</evidence>
<dbReference type="PROSITE" id="PS51186">
    <property type="entry name" value="GNAT"/>
    <property type="match status" value="1"/>
</dbReference>
<dbReference type="PANTHER" id="PTHR43877:SF2">
    <property type="entry name" value="AMINOALKYLPHOSPHONATE N-ACETYLTRANSFERASE-RELATED"/>
    <property type="match status" value="1"/>
</dbReference>
<comment type="caution">
    <text evidence="4">The sequence shown here is derived from an EMBL/GenBank/DDBJ whole genome shotgun (WGS) entry which is preliminary data.</text>
</comment>
<protein>
    <submittedName>
        <fullName evidence="4">GNAT superfamily N-acetyltransferase</fullName>
    </submittedName>
</protein>
<accession>A0ABU0NRY6</accession>
<gene>
    <name evidence="4" type="ORF">QF030_003922</name>
</gene>
<evidence type="ECO:0000313" key="5">
    <source>
        <dbReference type="Proteomes" id="UP001230654"/>
    </source>
</evidence>
<dbReference type="CDD" id="cd04301">
    <property type="entry name" value="NAT_SF"/>
    <property type="match status" value="1"/>
</dbReference>
<proteinExistence type="predicted"/>
<name>A0ABU0NRY6_STRRH</name>
<evidence type="ECO:0000259" key="3">
    <source>
        <dbReference type="PROSITE" id="PS51186"/>
    </source>
</evidence>
<dbReference type="InterPro" id="IPR016181">
    <property type="entry name" value="Acyl_CoA_acyltransferase"/>
</dbReference>
<reference evidence="4 5" key="1">
    <citation type="submission" date="2023-07" db="EMBL/GenBank/DDBJ databases">
        <title>Comparative genomics of wheat-associated soil bacteria to identify genetic determinants of phenazine resistance.</title>
        <authorList>
            <person name="Mouncey N."/>
        </authorList>
    </citation>
    <scope>NUCLEOTIDE SEQUENCE [LARGE SCALE GENOMIC DNA]</scope>
    <source>
        <strain evidence="4 5">B2I6</strain>
    </source>
</reference>
<keyword evidence="2" id="KW-0012">Acyltransferase</keyword>
<feature type="domain" description="N-acetyltransferase" evidence="3">
    <location>
        <begin position="4"/>
        <end position="149"/>
    </location>
</feature>